<organism evidence="2 3">
    <name type="scientific">Streptacidiphilus fuscans</name>
    <dbReference type="NCBI Taxonomy" id="2789292"/>
    <lineage>
        <taxon>Bacteria</taxon>
        <taxon>Bacillati</taxon>
        <taxon>Actinomycetota</taxon>
        <taxon>Actinomycetes</taxon>
        <taxon>Kitasatosporales</taxon>
        <taxon>Streptomycetaceae</taxon>
        <taxon>Streptacidiphilus</taxon>
    </lineage>
</organism>
<keyword evidence="3" id="KW-1185">Reference proteome</keyword>
<dbReference type="EMBL" id="JADPRT010000005">
    <property type="protein sequence ID" value="MBF9069298.1"/>
    <property type="molecule type" value="Genomic_DNA"/>
</dbReference>
<dbReference type="AlphaFoldDB" id="A0A931B2X0"/>
<proteinExistence type="predicted"/>
<evidence type="ECO:0000256" key="1">
    <source>
        <dbReference type="SAM" id="MobiDB-lite"/>
    </source>
</evidence>
<dbReference type="Proteomes" id="UP000657385">
    <property type="component" value="Unassembled WGS sequence"/>
</dbReference>
<dbReference type="RefSeq" id="WP_196194450.1">
    <property type="nucleotide sequence ID" value="NZ_JADPRT010000005.1"/>
</dbReference>
<sequence>MPAVPPPLGLLEPVAPPEGELLADSEAEGEAGDEAVDGGIDGDVDGEVLGPGLGFAAELHPAMARAAVTAQQTKGRRSFLSMGGSVLFDRRPSVTTAVGHCSLLRRGRAHSGSDAP</sequence>
<evidence type="ECO:0000313" key="3">
    <source>
        <dbReference type="Proteomes" id="UP000657385"/>
    </source>
</evidence>
<name>A0A931B2X0_9ACTN</name>
<protein>
    <submittedName>
        <fullName evidence="2">Uncharacterized protein</fullName>
    </submittedName>
</protein>
<feature type="region of interest" description="Disordered" evidence="1">
    <location>
        <begin position="24"/>
        <end position="44"/>
    </location>
</feature>
<gene>
    <name evidence="2" type="ORF">I2501_14825</name>
</gene>
<evidence type="ECO:0000313" key="2">
    <source>
        <dbReference type="EMBL" id="MBF9069298.1"/>
    </source>
</evidence>
<accession>A0A931B2X0</accession>
<reference evidence="2" key="1">
    <citation type="submission" date="2020-11" db="EMBL/GenBank/DDBJ databases">
        <title>Isolation and identification of active actinomycetes.</title>
        <authorList>
            <person name="Yu B."/>
        </authorList>
    </citation>
    <scope>NUCLEOTIDE SEQUENCE</scope>
    <source>
        <strain evidence="2">NEAU-YB345</strain>
    </source>
</reference>
<comment type="caution">
    <text evidence="2">The sequence shown here is derived from an EMBL/GenBank/DDBJ whole genome shotgun (WGS) entry which is preliminary data.</text>
</comment>